<evidence type="ECO:0000256" key="6">
    <source>
        <dbReference type="ARBA" id="ARBA00050112"/>
    </source>
</evidence>
<keyword evidence="5 7" id="KW-0862">Zinc</keyword>
<keyword evidence="1 7" id="KW-0328">Glycosyltransferase</keyword>
<name>A0A347WLE7_9LACT</name>
<dbReference type="PANTHER" id="PTHR46499">
    <property type="entry name" value="QUEUINE TRNA-RIBOSYLTRANSFERASE"/>
    <property type="match status" value="1"/>
</dbReference>
<dbReference type="KEGG" id="abae:CL176_07780"/>
<comment type="function">
    <text evidence="7">Catalyzes the base-exchange of a guanine (G) residue with the queuine precursor 7-aminomethyl-7-deazaguanine (PreQ1) at position 34 (anticodon wobble position) in tRNAs with GU(N) anticodons (tRNA-Asp, -Asn, -His and -Tyr). Catalysis occurs through a double-displacement mechanism. The nucleophile active site attacks the C1' of nucleotide 34 to detach the guanine base from the RNA, forming a covalent enzyme-RNA intermediate. The proton acceptor active site deprotonates the incoming PreQ1, allowing a nucleophilic attack on the C1' of the ribose to form the product. After dissociation, two additional enzymatic reactions on the tRNA convert PreQ1 to queuine (Q), resulting in the hypermodified nucleoside queuosine (7-(((4,5-cis-dihydroxy-2-cyclopenten-1-yl)amino)methyl)-7-deazaguanosine).</text>
</comment>
<dbReference type="PANTHER" id="PTHR46499:SF1">
    <property type="entry name" value="QUEUINE TRNA-RIBOSYLTRANSFERASE"/>
    <property type="match status" value="1"/>
</dbReference>
<dbReference type="Proteomes" id="UP000263232">
    <property type="component" value="Chromosome"/>
</dbReference>
<dbReference type="NCBIfam" id="TIGR00449">
    <property type="entry name" value="tgt_general"/>
    <property type="match status" value="1"/>
</dbReference>
<dbReference type="NCBIfam" id="TIGR00430">
    <property type="entry name" value="Q_tRNA_tgt"/>
    <property type="match status" value="1"/>
</dbReference>
<sequence length="382" mass="43112">MTETAPIRYELIKEEKHTGARLGILHTPHGSFETPMYMPVGTLATVKGLSPEELKAMGAGVILSNTYHLWLRPGEDIVEEAGGLHQFMNWDQGVLTDSGGFQVFSLSDTRKITEEGVKFKSHIDGSDLFLTPEKSIQIQNALGADIIMSFDECPDFNHTYDYVKQSIHRTTRWAERGLKAHQKANQQALFGIVQGAGYKDLRLQHARDMVSLDFPGYSIGGLSVGESKEEMNDVMDYLLPELPANKPRYLMGVGSPDSLIDGAIRGVDMFDCVLATRIARNGTCMTSSGRLVVKNATYARDFRPIDEHCQCYTCQNYTRAYVRHLFKADEIFGLRLASIHNVYFLLELMRQVRQAIREDNLLEFREAFFEAYGYNKPNARAF</sequence>
<keyword evidence="10" id="KW-1185">Reference proteome</keyword>
<gene>
    <name evidence="7" type="primary">tgt</name>
    <name evidence="9" type="ORF">CL176_07780</name>
</gene>
<feature type="domain" description="tRNA-guanine(15) transglycosylase-like" evidence="8">
    <location>
        <begin position="18"/>
        <end position="372"/>
    </location>
</feature>
<evidence type="ECO:0000256" key="5">
    <source>
        <dbReference type="ARBA" id="ARBA00022833"/>
    </source>
</evidence>
<comment type="cofactor">
    <cofactor evidence="7">
        <name>Zn(2+)</name>
        <dbReference type="ChEBI" id="CHEBI:29105"/>
    </cofactor>
    <text evidence="7">Binds 1 zinc ion per subunit.</text>
</comment>
<comment type="subunit">
    <text evidence="7">Homodimer. Within each dimer, one monomer is responsible for RNA recognition and catalysis, while the other monomer binds to the replacement base PreQ1.</text>
</comment>
<dbReference type="InterPro" id="IPR002616">
    <property type="entry name" value="tRNA_ribo_trans-like"/>
</dbReference>
<feature type="region of interest" description="RNA binding" evidence="7">
    <location>
        <begin position="252"/>
        <end position="258"/>
    </location>
</feature>
<feature type="binding site" evidence="7">
    <location>
        <position position="194"/>
    </location>
    <ligand>
        <name>substrate</name>
    </ligand>
</feature>
<feature type="binding site" evidence="7">
    <location>
        <position position="340"/>
    </location>
    <ligand>
        <name>Zn(2+)</name>
        <dbReference type="ChEBI" id="CHEBI:29105"/>
    </ligand>
</feature>
<dbReference type="GO" id="GO:0005829">
    <property type="term" value="C:cytosol"/>
    <property type="evidence" value="ECO:0007669"/>
    <property type="project" value="TreeGrafter"/>
</dbReference>
<feature type="active site" description="Nucleophile" evidence="7">
    <location>
        <position position="271"/>
    </location>
</feature>
<feature type="binding site" evidence="7">
    <location>
        <position position="221"/>
    </location>
    <ligand>
        <name>substrate</name>
    </ligand>
</feature>
<dbReference type="Gene3D" id="3.20.20.105">
    <property type="entry name" value="Queuine tRNA-ribosyltransferase-like"/>
    <property type="match status" value="1"/>
</dbReference>
<feature type="active site" description="Proton acceptor" evidence="7">
    <location>
        <position position="97"/>
    </location>
</feature>
<evidence type="ECO:0000313" key="10">
    <source>
        <dbReference type="Proteomes" id="UP000263232"/>
    </source>
</evidence>
<organism evidence="9 10">
    <name type="scientific">Suicoccus acidiformans</name>
    <dbReference type="NCBI Taxonomy" id="2036206"/>
    <lineage>
        <taxon>Bacteria</taxon>
        <taxon>Bacillati</taxon>
        <taxon>Bacillota</taxon>
        <taxon>Bacilli</taxon>
        <taxon>Lactobacillales</taxon>
        <taxon>Aerococcaceae</taxon>
        <taxon>Suicoccus</taxon>
    </lineage>
</organism>
<dbReference type="EC" id="2.4.2.29" evidence="7"/>
<dbReference type="GO" id="GO:0008479">
    <property type="term" value="F:tRNA-guanosine(34) queuine transglycosylase activity"/>
    <property type="evidence" value="ECO:0007669"/>
    <property type="project" value="UniProtKB-UniRule"/>
</dbReference>
<evidence type="ECO:0000256" key="3">
    <source>
        <dbReference type="ARBA" id="ARBA00022694"/>
    </source>
</evidence>
<keyword evidence="7" id="KW-0479">Metal-binding</keyword>
<evidence type="ECO:0000256" key="4">
    <source>
        <dbReference type="ARBA" id="ARBA00022785"/>
    </source>
</evidence>
<dbReference type="SUPFAM" id="SSF51713">
    <property type="entry name" value="tRNA-guanine transglycosylase"/>
    <property type="match status" value="1"/>
</dbReference>
<reference evidence="9 10" key="1">
    <citation type="submission" date="2017-09" db="EMBL/GenBank/DDBJ databases">
        <title>Complete genome sequence of Oxytococcus suis strain ZY16052.</title>
        <authorList>
            <person name="Li F."/>
        </authorList>
    </citation>
    <scope>NUCLEOTIDE SEQUENCE [LARGE SCALE GENOMIC DNA]</scope>
    <source>
        <strain evidence="9 10">ZY16052</strain>
    </source>
</reference>
<dbReference type="RefSeq" id="WP_118990804.1">
    <property type="nucleotide sequence ID" value="NZ_CP023434.1"/>
</dbReference>
<accession>A0A347WLE7</accession>
<keyword evidence="2 7" id="KW-0808">Transferase</keyword>
<dbReference type="GO" id="GO:0046872">
    <property type="term" value="F:metal ion binding"/>
    <property type="evidence" value="ECO:0007669"/>
    <property type="project" value="UniProtKB-KW"/>
</dbReference>
<proteinExistence type="inferred from homology"/>
<evidence type="ECO:0000256" key="2">
    <source>
        <dbReference type="ARBA" id="ARBA00022679"/>
    </source>
</evidence>
<dbReference type="OrthoDB" id="9805417at2"/>
<dbReference type="FunFam" id="3.20.20.105:FF:000001">
    <property type="entry name" value="Queuine tRNA-ribosyltransferase"/>
    <property type="match status" value="1"/>
</dbReference>
<keyword evidence="3 7" id="KW-0819">tRNA processing</keyword>
<dbReference type="InterPro" id="IPR004803">
    <property type="entry name" value="TGT"/>
</dbReference>
<evidence type="ECO:0000259" key="8">
    <source>
        <dbReference type="Pfam" id="PF01702"/>
    </source>
</evidence>
<feature type="binding site" evidence="7">
    <location>
        <position position="309"/>
    </location>
    <ligand>
        <name>Zn(2+)</name>
        <dbReference type="ChEBI" id="CHEBI:29105"/>
    </ligand>
</feature>
<evidence type="ECO:0000313" key="9">
    <source>
        <dbReference type="EMBL" id="AXY25904.1"/>
    </source>
</evidence>
<protein>
    <recommendedName>
        <fullName evidence="7">Queuine tRNA-ribosyltransferase</fullName>
        <ecNumber evidence="7">2.4.2.29</ecNumber>
    </recommendedName>
    <alternativeName>
        <fullName evidence="7">Guanine insertion enzyme</fullName>
    </alternativeName>
    <alternativeName>
        <fullName evidence="7">tRNA-guanine transglycosylase</fullName>
    </alternativeName>
</protein>
<comment type="pathway">
    <text evidence="7">tRNA modification; tRNA-queuosine biosynthesis.</text>
</comment>
<dbReference type="InterPro" id="IPR050076">
    <property type="entry name" value="ArchSynthase1/Queuine_TRR"/>
</dbReference>
<feature type="region of interest" description="RNA binding; important for wobble base 34 recognition" evidence="7">
    <location>
        <begin position="276"/>
        <end position="280"/>
    </location>
</feature>
<dbReference type="Pfam" id="PF01702">
    <property type="entry name" value="TGT"/>
    <property type="match status" value="1"/>
</dbReference>
<feature type="binding site" evidence="7">
    <location>
        <position position="311"/>
    </location>
    <ligand>
        <name>Zn(2+)</name>
        <dbReference type="ChEBI" id="CHEBI:29105"/>
    </ligand>
</feature>
<dbReference type="EMBL" id="CP023434">
    <property type="protein sequence ID" value="AXY25904.1"/>
    <property type="molecule type" value="Genomic_DNA"/>
</dbReference>
<feature type="binding site" evidence="7">
    <location>
        <begin position="97"/>
        <end position="101"/>
    </location>
    <ligand>
        <name>substrate</name>
    </ligand>
</feature>
<dbReference type="InterPro" id="IPR036511">
    <property type="entry name" value="TGT-like_sf"/>
</dbReference>
<evidence type="ECO:0000256" key="1">
    <source>
        <dbReference type="ARBA" id="ARBA00022676"/>
    </source>
</evidence>
<dbReference type="HAMAP" id="MF_00168">
    <property type="entry name" value="Q_tRNA_Tgt"/>
    <property type="match status" value="1"/>
</dbReference>
<comment type="catalytic activity">
    <reaction evidence="6 7">
        <text>7-aminomethyl-7-carbaguanine + guanosine(34) in tRNA = 7-aminomethyl-7-carbaguanosine(34) in tRNA + guanine</text>
        <dbReference type="Rhea" id="RHEA:24104"/>
        <dbReference type="Rhea" id="RHEA-COMP:10341"/>
        <dbReference type="Rhea" id="RHEA-COMP:10342"/>
        <dbReference type="ChEBI" id="CHEBI:16235"/>
        <dbReference type="ChEBI" id="CHEBI:58703"/>
        <dbReference type="ChEBI" id="CHEBI:74269"/>
        <dbReference type="ChEBI" id="CHEBI:82833"/>
        <dbReference type="EC" id="2.4.2.29"/>
    </reaction>
</comment>
<dbReference type="UniPathway" id="UPA00392"/>
<comment type="similarity">
    <text evidence="7">Belongs to the queuine tRNA-ribosyltransferase family.</text>
</comment>
<dbReference type="GO" id="GO:0008616">
    <property type="term" value="P:tRNA queuosine(34) biosynthetic process"/>
    <property type="evidence" value="ECO:0007669"/>
    <property type="project" value="UniProtKB-UniRule"/>
</dbReference>
<feature type="binding site" evidence="7">
    <location>
        <position position="314"/>
    </location>
    <ligand>
        <name>Zn(2+)</name>
        <dbReference type="ChEBI" id="CHEBI:29105"/>
    </ligand>
</feature>
<evidence type="ECO:0000256" key="7">
    <source>
        <dbReference type="HAMAP-Rule" id="MF_00168"/>
    </source>
</evidence>
<dbReference type="AlphaFoldDB" id="A0A347WLE7"/>
<feature type="binding site" evidence="7">
    <location>
        <position position="151"/>
    </location>
    <ligand>
        <name>substrate</name>
    </ligand>
</feature>
<keyword evidence="4 7" id="KW-0671">Queuosine biosynthesis</keyword>